<sequence length="566" mass="61275">MRQWLWLGLTVLFLLLVGGSVIGYVAVRKYLHSDDFRHLVEGQLATVLKAESVEMDAFAWSGLSMTSDGMLADGGSAGKFDGIELKTLETEVTLDGLDRGVWEIPQVTVAYAKLDLMPPTASSPSDVVAAGDPPTVAQDGMAATEPGKPGWLESRVPRKVEVGRVQVRDGNVRFPLGAGREARVLGAALDATRLPDGEGYKVELQGGRVSFLPFFGQSGNAGAMAVDRGAIEMRGKNFAVQQIMLSGIGHTARATVDGQVALDDGVSEMRIDTTVNDLPVAELLGVKWADRLVGRFNGEIVTEKRPGDSAVMTHGRVWLKEARLNTPSDQENQGVIAQVDRLAAATGLSDLFGGVVPMLGAYTESRERFSSIFFNKAEFRFVRRGEDLQLREIELRSNRFIAVEGDVNIYGETIDGLLDVGVDPSVLTKIPGAETKVFTRSEGGMRWTRVRLSGTLNEPKEDLTDRLIAAAGARVLEIIPESGQAVIKGTRRVIEDVTPQVLESGAGLLREGAGLLEEGQSSLFQFLDREEKRPEPEEEAEEQDSSGDTPFGKEKPGRGSLLPFRL</sequence>
<evidence type="ECO:0000313" key="3">
    <source>
        <dbReference type="Proteomes" id="UP000475117"/>
    </source>
</evidence>
<proteinExistence type="predicted"/>
<gene>
    <name evidence="2" type="ORF">G3M56_008315</name>
</gene>
<dbReference type="EMBL" id="CP066776">
    <property type="protein sequence ID" value="QQL43899.1"/>
    <property type="molecule type" value="Genomic_DNA"/>
</dbReference>
<organism evidence="2 3">
    <name type="scientific">Sulfuriroseicoccus oceanibius</name>
    <dbReference type="NCBI Taxonomy" id="2707525"/>
    <lineage>
        <taxon>Bacteria</taxon>
        <taxon>Pseudomonadati</taxon>
        <taxon>Verrucomicrobiota</taxon>
        <taxon>Verrucomicrobiia</taxon>
        <taxon>Verrucomicrobiales</taxon>
        <taxon>Verrucomicrobiaceae</taxon>
        <taxon>Sulfuriroseicoccus</taxon>
    </lineage>
</organism>
<dbReference type="Proteomes" id="UP000475117">
    <property type="component" value="Chromosome"/>
</dbReference>
<dbReference type="AlphaFoldDB" id="A0A6B3L0J9"/>
<evidence type="ECO:0008006" key="4">
    <source>
        <dbReference type="Google" id="ProtNLM"/>
    </source>
</evidence>
<feature type="compositionally biased region" description="Acidic residues" evidence="1">
    <location>
        <begin position="536"/>
        <end position="545"/>
    </location>
</feature>
<evidence type="ECO:0000256" key="1">
    <source>
        <dbReference type="SAM" id="MobiDB-lite"/>
    </source>
</evidence>
<dbReference type="KEGG" id="soa:G3M56_008315"/>
<reference evidence="2 3" key="1">
    <citation type="submission" date="2020-12" db="EMBL/GenBank/DDBJ databases">
        <title>Sulforoseuscoccus oceanibium gen. nov., sp. nov., a representative of the phylum Verrucomicrobia with special cytoplasmic membrane, and proposal of Sulforoseuscoccusaceae fam. nov.</title>
        <authorList>
            <person name="Xi F."/>
        </authorList>
    </citation>
    <scope>NUCLEOTIDE SEQUENCE [LARGE SCALE GENOMIC DNA]</scope>
    <source>
        <strain evidence="2 3">T37</strain>
    </source>
</reference>
<feature type="region of interest" description="Disordered" evidence="1">
    <location>
        <begin position="527"/>
        <end position="566"/>
    </location>
</feature>
<evidence type="ECO:0000313" key="2">
    <source>
        <dbReference type="EMBL" id="QQL43899.1"/>
    </source>
</evidence>
<protein>
    <recommendedName>
        <fullName evidence="4">AsmA-like C-terminal domain-containing protein</fullName>
    </recommendedName>
</protein>
<name>A0A6B3L0J9_9BACT</name>
<accession>A0A6B3L0J9</accession>
<dbReference type="RefSeq" id="WP_164361965.1">
    <property type="nucleotide sequence ID" value="NZ_CP066776.1"/>
</dbReference>
<keyword evidence="3" id="KW-1185">Reference proteome</keyword>